<feature type="transmembrane region" description="Helical" evidence="10">
    <location>
        <begin position="78"/>
        <end position="96"/>
    </location>
</feature>
<dbReference type="AlphaFoldDB" id="A0A2U2X0W4"/>
<feature type="domain" description="MrpA C-terminal/MbhE" evidence="14">
    <location>
        <begin position="681"/>
        <end position="761"/>
    </location>
</feature>
<feature type="transmembrane region" description="Helical" evidence="10">
    <location>
        <begin position="597"/>
        <end position="618"/>
    </location>
</feature>
<keyword evidence="2" id="KW-0813">Transport</keyword>
<keyword evidence="7" id="KW-0406">Ion transport</keyword>
<gene>
    <name evidence="15" type="ORF">DIT68_14925</name>
</gene>
<evidence type="ECO:0000256" key="8">
    <source>
        <dbReference type="ARBA" id="ARBA00023136"/>
    </source>
</evidence>
<feature type="transmembrane region" description="Helical" evidence="10">
    <location>
        <begin position="625"/>
        <end position="645"/>
    </location>
</feature>
<evidence type="ECO:0000259" key="14">
    <source>
        <dbReference type="Pfam" id="PF20501"/>
    </source>
</evidence>
<dbReference type="OrthoDB" id="9807568at2"/>
<dbReference type="InterPro" id="IPR046806">
    <property type="entry name" value="MrpA_C/MbhE"/>
</dbReference>
<evidence type="ECO:0000256" key="1">
    <source>
        <dbReference type="ARBA" id="ARBA00004651"/>
    </source>
</evidence>
<evidence type="ECO:0000259" key="13">
    <source>
        <dbReference type="Pfam" id="PF13244"/>
    </source>
</evidence>
<feature type="transmembrane region" description="Helical" evidence="10">
    <location>
        <begin position="566"/>
        <end position="585"/>
    </location>
</feature>
<protein>
    <submittedName>
        <fullName evidence="15">Na(+)/H(+) antiporter subunit A</fullName>
    </submittedName>
</protein>
<feature type="transmembrane region" description="Helical" evidence="10">
    <location>
        <begin position="108"/>
        <end position="125"/>
    </location>
</feature>
<name>A0A2U2X0W4_9FLAO</name>
<evidence type="ECO:0000259" key="11">
    <source>
        <dbReference type="Pfam" id="PF00361"/>
    </source>
</evidence>
<dbReference type="InterPro" id="IPR050616">
    <property type="entry name" value="CPA3_Na-H_Antiporter_A"/>
</dbReference>
<dbReference type="InterPro" id="IPR001516">
    <property type="entry name" value="Proton_antipo_N"/>
</dbReference>
<reference evidence="15 16" key="2">
    <citation type="submission" date="2018-05" db="EMBL/GenBank/DDBJ databases">
        <authorList>
            <person name="Lanie J.A."/>
            <person name="Ng W.-L."/>
            <person name="Kazmierczak K.M."/>
            <person name="Andrzejewski T.M."/>
            <person name="Davidsen T.M."/>
            <person name="Wayne K.J."/>
            <person name="Tettelin H."/>
            <person name="Glass J.I."/>
            <person name="Rusch D."/>
            <person name="Podicherti R."/>
            <person name="Tsui H.-C.T."/>
            <person name="Winkler M.E."/>
        </authorList>
    </citation>
    <scope>NUCLEOTIDE SEQUENCE [LARGE SCALE GENOMIC DNA]</scope>
    <source>
        <strain evidence="15 16">C305</strain>
    </source>
</reference>
<evidence type="ECO:0000256" key="6">
    <source>
        <dbReference type="ARBA" id="ARBA00022989"/>
    </source>
</evidence>
<feature type="transmembrane region" description="Helical" evidence="10">
    <location>
        <begin position="323"/>
        <end position="344"/>
    </location>
</feature>
<feature type="transmembrane region" description="Helical" evidence="10">
    <location>
        <begin position="407"/>
        <end position="427"/>
    </location>
</feature>
<sequence>MTVFLIVILSSFVFSLLLFGIGQKTFQRMTWFAALLPISLFIYFSSFARSIMDGEVFNFFTSWVPSLGINLDFRLDNLALLFTLLITGVGSIVFLYTTQYLKGHPKLMRFYVFLSIFMGAMLGLVTSNNIITLFIFWELTSISSFFLISFNNTESPSRKSAIIALTITGLGGLALLAFAVLAAQITGTLSISEMLQSPEVFANHQYSVILMVFIFLAAFTKSAQFPFHFWLPGAMKAPTPVSTYLHSATMVKAGIYLLLRFTPHFQNNSYFFTTLLIVGAITMLYAAFQTLFKTDLKGILAYSTIGALGIMVFLIGIGTTSSITAAIVFIVVHALYKASLFLVTGTIDHQAGTRDVTQLGGLRKVLMPLAIAGFIAALSSGGFPPTIGFIGKDLIYEATLNGGLNPTLLTTMAVLTNILMVFAGLLVGVKPFSGKKPEALGEIKKPHFLLWFMPMILAALSLLFGLFPAMVEALFTKNITPLLTGEASPHLAIWHGFNLIILLSAITILGGIAIYFFWKPSHKKESGMLKFDAFAPKSLALKFADLFQRISYFLTRTFQNGYLRRYVLIILVLLTLVFGIHVFINPRIFLELKEIKALNWNEIVILAMMLVSIIFTVFTKSRLSAIAGMGVLGYTMCLIFVFYGAPDLAMTQFSIDTLTVILFVLVLYRLPKYLKLSNRTNRLRDGIIATSFGTFLALTIIEIMNENPIKSTTQYYAENAYTLAKGKNVVNVILVDFRGFDTMIEIVVLSIAAIGVFALLKLHLKKHEK</sequence>
<keyword evidence="4" id="KW-1003">Cell membrane</keyword>
<dbReference type="GO" id="GO:0015297">
    <property type="term" value="F:antiporter activity"/>
    <property type="evidence" value="ECO:0007669"/>
    <property type="project" value="UniProtKB-KW"/>
</dbReference>
<feature type="transmembrane region" description="Helical" evidence="10">
    <location>
        <begin position="269"/>
        <end position="287"/>
    </location>
</feature>
<dbReference type="GO" id="GO:0006811">
    <property type="term" value="P:monoatomic ion transport"/>
    <property type="evidence" value="ECO:0007669"/>
    <property type="project" value="UniProtKB-KW"/>
</dbReference>
<feature type="transmembrane region" description="Helical" evidence="10">
    <location>
        <begin position="6"/>
        <end position="22"/>
    </location>
</feature>
<dbReference type="GO" id="GO:0005886">
    <property type="term" value="C:plasma membrane"/>
    <property type="evidence" value="ECO:0007669"/>
    <property type="project" value="UniProtKB-SubCell"/>
</dbReference>
<reference evidence="15 16" key="1">
    <citation type="submission" date="2018-05" db="EMBL/GenBank/DDBJ databases">
        <title>Brumimicrobium oceani sp. nov., isolated from coastal sediment.</title>
        <authorList>
            <person name="Kou Y."/>
        </authorList>
    </citation>
    <scope>NUCLEOTIDE SEQUENCE [LARGE SCALE GENOMIC DNA]</scope>
    <source>
        <strain evidence="15 16">C305</strain>
    </source>
</reference>
<dbReference type="Pfam" id="PF13244">
    <property type="entry name" value="MbhD"/>
    <property type="match status" value="1"/>
</dbReference>
<evidence type="ECO:0000256" key="5">
    <source>
        <dbReference type="ARBA" id="ARBA00022692"/>
    </source>
</evidence>
<feature type="transmembrane region" description="Helical" evidence="10">
    <location>
        <begin position="448"/>
        <end position="471"/>
    </location>
</feature>
<feature type="transmembrane region" description="Helical" evidence="10">
    <location>
        <begin position="299"/>
        <end position="317"/>
    </location>
</feature>
<feature type="domain" description="MrpA C-terminal/MbhD" evidence="13">
    <location>
        <begin position="607"/>
        <end position="672"/>
    </location>
</feature>
<dbReference type="InterPro" id="IPR025383">
    <property type="entry name" value="MrpA_C/MbhD"/>
</dbReference>
<dbReference type="Pfam" id="PF20501">
    <property type="entry name" value="MbhE"/>
    <property type="match status" value="1"/>
</dbReference>
<dbReference type="EMBL" id="QFRJ01000017">
    <property type="protein sequence ID" value="PWH81426.1"/>
    <property type="molecule type" value="Genomic_DNA"/>
</dbReference>
<accession>A0A2U2X0W4</accession>
<comment type="subcellular location">
    <subcellularLocation>
        <location evidence="1">Cell membrane</location>
        <topology evidence="1">Multi-pass membrane protein</topology>
    </subcellularLocation>
    <subcellularLocation>
        <location evidence="9">Membrane</location>
        <topology evidence="9">Multi-pass membrane protein</topology>
    </subcellularLocation>
</comment>
<feature type="transmembrane region" description="Helical" evidence="10">
    <location>
        <begin position="131"/>
        <end position="150"/>
    </location>
</feature>
<evidence type="ECO:0000256" key="9">
    <source>
        <dbReference type="RuleBase" id="RU000320"/>
    </source>
</evidence>
<keyword evidence="3" id="KW-0050">Antiport</keyword>
<keyword evidence="6 10" id="KW-1133">Transmembrane helix</keyword>
<evidence type="ECO:0000256" key="2">
    <source>
        <dbReference type="ARBA" id="ARBA00022448"/>
    </source>
</evidence>
<comment type="caution">
    <text evidence="15">The sequence shown here is derived from an EMBL/GenBank/DDBJ whole genome shotgun (WGS) entry which is preliminary data.</text>
</comment>
<evidence type="ECO:0000256" key="3">
    <source>
        <dbReference type="ARBA" id="ARBA00022449"/>
    </source>
</evidence>
<keyword evidence="5 9" id="KW-0812">Transmembrane</keyword>
<dbReference type="PANTHER" id="PTHR43373">
    <property type="entry name" value="NA(+)/H(+) ANTIPORTER SUBUNIT"/>
    <property type="match status" value="1"/>
</dbReference>
<dbReference type="PANTHER" id="PTHR43373:SF1">
    <property type="entry name" value="NA(+)_H(+) ANTIPORTER SUBUNIT A"/>
    <property type="match status" value="1"/>
</dbReference>
<evidence type="ECO:0000259" key="12">
    <source>
        <dbReference type="Pfam" id="PF00662"/>
    </source>
</evidence>
<feature type="transmembrane region" description="Helical" evidence="10">
    <location>
        <begin position="162"/>
        <end position="186"/>
    </location>
</feature>
<keyword evidence="16" id="KW-1185">Reference proteome</keyword>
<dbReference type="Pfam" id="PF00662">
    <property type="entry name" value="Proton_antipo_N"/>
    <property type="match status" value="1"/>
</dbReference>
<feature type="transmembrane region" description="Helical" evidence="10">
    <location>
        <begin position="243"/>
        <end position="263"/>
    </location>
</feature>
<dbReference type="Pfam" id="PF00361">
    <property type="entry name" value="Proton_antipo_M"/>
    <property type="match status" value="1"/>
</dbReference>
<evidence type="ECO:0000256" key="10">
    <source>
        <dbReference type="SAM" id="Phobius"/>
    </source>
</evidence>
<feature type="transmembrane region" description="Helical" evidence="10">
    <location>
        <begin position="743"/>
        <end position="764"/>
    </location>
</feature>
<dbReference type="InterPro" id="IPR001750">
    <property type="entry name" value="ND/Mrp_TM"/>
</dbReference>
<evidence type="ECO:0000313" key="15">
    <source>
        <dbReference type="EMBL" id="PWH81426.1"/>
    </source>
</evidence>
<feature type="transmembrane region" description="Helical" evidence="10">
    <location>
        <begin position="206"/>
        <end position="231"/>
    </location>
</feature>
<feature type="domain" description="NADH:quinone oxidoreductase/Mrp antiporter transmembrane" evidence="11">
    <location>
        <begin position="127"/>
        <end position="410"/>
    </location>
</feature>
<keyword evidence="8 10" id="KW-0472">Membrane</keyword>
<feature type="transmembrane region" description="Helical" evidence="10">
    <location>
        <begin position="683"/>
        <end position="701"/>
    </location>
</feature>
<feature type="transmembrane region" description="Helical" evidence="10">
    <location>
        <begin position="651"/>
        <end position="671"/>
    </location>
</feature>
<dbReference type="PRINTS" id="PR01434">
    <property type="entry name" value="NADHDHGNASE5"/>
</dbReference>
<evidence type="ECO:0000313" key="16">
    <source>
        <dbReference type="Proteomes" id="UP000245370"/>
    </source>
</evidence>
<feature type="transmembrane region" description="Helical" evidence="10">
    <location>
        <begin position="29"/>
        <end position="48"/>
    </location>
</feature>
<organism evidence="15 16">
    <name type="scientific">Brumimicrobium oceani</name>
    <dbReference type="NCBI Taxonomy" id="2100725"/>
    <lineage>
        <taxon>Bacteria</taxon>
        <taxon>Pseudomonadati</taxon>
        <taxon>Bacteroidota</taxon>
        <taxon>Flavobacteriia</taxon>
        <taxon>Flavobacteriales</taxon>
        <taxon>Crocinitomicaceae</taxon>
        <taxon>Brumimicrobium</taxon>
    </lineage>
</organism>
<evidence type="ECO:0000256" key="7">
    <source>
        <dbReference type="ARBA" id="ARBA00023065"/>
    </source>
</evidence>
<evidence type="ECO:0000256" key="4">
    <source>
        <dbReference type="ARBA" id="ARBA00022475"/>
    </source>
</evidence>
<feature type="domain" description="NADH-Ubiquinone oxidoreductase (complex I) chain 5 N-terminal" evidence="12">
    <location>
        <begin position="65"/>
        <end position="111"/>
    </location>
</feature>
<proteinExistence type="predicted"/>
<feature type="transmembrane region" description="Helical" evidence="10">
    <location>
        <begin position="491"/>
        <end position="518"/>
    </location>
</feature>
<dbReference type="Proteomes" id="UP000245370">
    <property type="component" value="Unassembled WGS sequence"/>
</dbReference>
<feature type="transmembrane region" description="Helical" evidence="10">
    <location>
        <begin position="365"/>
        <end position="387"/>
    </location>
</feature>